<dbReference type="WBParaSite" id="nRc.2.0.1.t36358-RA">
    <property type="protein sequence ID" value="nRc.2.0.1.t36358-RA"/>
    <property type="gene ID" value="nRc.2.0.1.g36358"/>
</dbReference>
<protein>
    <submittedName>
        <fullName evidence="2">Uncharacterized protein</fullName>
    </submittedName>
</protein>
<organism evidence="1 2">
    <name type="scientific">Romanomermis culicivorax</name>
    <name type="common">Nematode worm</name>
    <dbReference type="NCBI Taxonomy" id="13658"/>
    <lineage>
        <taxon>Eukaryota</taxon>
        <taxon>Metazoa</taxon>
        <taxon>Ecdysozoa</taxon>
        <taxon>Nematoda</taxon>
        <taxon>Enoplea</taxon>
        <taxon>Dorylaimia</taxon>
        <taxon>Mermithida</taxon>
        <taxon>Mermithoidea</taxon>
        <taxon>Mermithidae</taxon>
        <taxon>Romanomermis</taxon>
    </lineage>
</organism>
<evidence type="ECO:0000313" key="1">
    <source>
        <dbReference type="Proteomes" id="UP000887565"/>
    </source>
</evidence>
<name>A0A915KC47_ROMCU</name>
<dbReference type="Proteomes" id="UP000887565">
    <property type="component" value="Unplaced"/>
</dbReference>
<dbReference type="AlphaFoldDB" id="A0A915KC47"/>
<reference evidence="2" key="1">
    <citation type="submission" date="2022-11" db="UniProtKB">
        <authorList>
            <consortium name="WormBaseParasite"/>
        </authorList>
    </citation>
    <scope>IDENTIFICATION</scope>
</reference>
<evidence type="ECO:0000313" key="2">
    <source>
        <dbReference type="WBParaSite" id="nRc.2.0.1.t36358-RA"/>
    </source>
</evidence>
<proteinExistence type="predicted"/>
<accession>A0A915KC47</accession>
<sequence length="64" mass="7454">MTDDQGTNKRKSSRICWNGKQTSFITLKNEDCSSHSIKRHCSAQFVHSESWEPNKKKTIISKER</sequence>
<keyword evidence="1" id="KW-1185">Reference proteome</keyword>